<dbReference type="RefSeq" id="WP_241056265.1">
    <property type="nucleotide sequence ID" value="NZ_JAKZBV010000001.1"/>
</dbReference>
<keyword evidence="4" id="KW-1185">Reference proteome</keyword>
<accession>A0ABS9TVU2</accession>
<evidence type="ECO:0000259" key="2">
    <source>
        <dbReference type="Pfam" id="PF01361"/>
    </source>
</evidence>
<dbReference type="Pfam" id="PF01361">
    <property type="entry name" value="Tautomerase"/>
    <property type="match status" value="1"/>
</dbReference>
<gene>
    <name evidence="3" type="ORF">L0M17_00860</name>
</gene>
<sequence>MKEGRERARLQLRALISALHKAAQGSVEALRENMTVIIREVATEHWSKADVTIAERDALRNASHER</sequence>
<evidence type="ECO:0000313" key="4">
    <source>
        <dbReference type="Proteomes" id="UP001202922"/>
    </source>
</evidence>
<dbReference type="EMBL" id="JAKZBV010000001">
    <property type="protein sequence ID" value="MCH6468546.1"/>
    <property type="molecule type" value="Genomic_DNA"/>
</dbReference>
<dbReference type="InterPro" id="IPR004370">
    <property type="entry name" value="4-OT-like_dom"/>
</dbReference>
<dbReference type="InterPro" id="IPR014347">
    <property type="entry name" value="Tautomerase/MIF_sf"/>
</dbReference>
<keyword evidence="1" id="KW-0413">Isomerase</keyword>
<feature type="domain" description="4-oxalocrotonate tautomerase-like" evidence="2">
    <location>
        <begin position="11"/>
        <end position="55"/>
    </location>
</feature>
<dbReference type="Gene3D" id="3.30.429.10">
    <property type="entry name" value="Macrophage Migration Inhibitory Factor"/>
    <property type="match status" value="1"/>
</dbReference>
<protein>
    <submittedName>
        <fullName evidence="3">Tautomerase family protein</fullName>
    </submittedName>
</protein>
<dbReference type="Proteomes" id="UP001202922">
    <property type="component" value="Unassembled WGS sequence"/>
</dbReference>
<name>A0ABS9TVU2_9MICC</name>
<dbReference type="SUPFAM" id="SSF55331">
    <property type="entry name" value="Tautomerase/MIF"/>
    <property type="match status" value="1"/>
</dbReference>
<comment type="caution">
    <text evidence="3">The sequence shown here is derived from an EMBL/GenBank/DDBJ whole genome shotgun (WGS) entry which is preliminary data.</text>
</comment>
<evidence type="ECO:0000256" key="1">
    <source>
        <dbReference type="ARBA" id="ARBA00023235"/>
    </source>
</evidence>
<evidence type="ECO:0000313" key="3">
    <source>
        <dbReference type="EMBL" id="MCH6468546.1"/>
    </source>
</evidence>
<proteinExistence type="predicted"/>
<organism evidence="3 4">
    <name type="scientific">Sinomonas terrae</name>
    <dbReference type="NCBI Taxonomy" id="2908838"/>
    <lineage>
        <taxon>Bacteria</taxon>
        <taxon>Bacillati</taxon>
        <taxon>Actinomycetota</taxon>
        <taxon>Actinomycetes</taxon>
        <taxon>Micrococcales</taxon>
        <taxon>Micrococcaceae</taxon>
        <taxon>Sinomonas</taxon>
    </lineage>
</organism>
<reference evidence="3 4" key="1">
    <citation type="submission" date="2022-03" db="EMBL/GenBank/DDBJ databases">
        <title>Sinomonas sp. isolated from a soil.</title>
        <authorList>
            <person name="Han J."/>
            <person name="Kim D.-U."/>
        </authorList>
    </citation>
    <scope>NUCLEOTIDE SEQUENCE [LARGE SCALE GENOMIC DNA]</scope>
    <source>
        <strain evidence="3 4">5-5</strain>
    </source>
</reference>